<feature type="transmembrane region" description="Helical" evidence="1">
    <location>
        <begin position="306"/>
        <end position="323"/>
    </location>
</feature>
<name>A0A9D2CFY1_9FIRM</name>
<sequence length="324" mass="34376">MTKSAKRLAAAASAAVLCIIVLLAIFPERYSDACTKGLGIWLNFVVPTLFPFFVLTAILTKLGAVSKASAFLTPLTRSAFRLPGISSYCFVMSILSGYPVGSRIIADLYENGLIDNKQASRMSALCSTSGPMFVIGSVGSAMFQSKAAGLILFASHLFAVIAVSMIAARFYKKEEKAPPKTATLRADNVLYESVYGAVISILCVGGFITVFYVLIEMLTDFRILWPLSMGLGKVFSLFGMENAAGAFTEGLLEVTRGAKALSAFGPSTLPLAAFLVTFGGACILAQQLGYLKKAGVKGGRFVGMKLIQAVAAALVCLLMCKIFL</sequence>
<organism evidence="3 4">
    <name type="scientific">Candidatus Borkfalkia excrementavium</name>
    <dbReference type="NCBI Taxonomy" id="2838505"/>
    <lineage>
        <taxon>Bacteria</taxon>
        <taxon>Bacillati</taxon>
        <taxon>Bacillota</taxon>
        <taxon>Clostridia</taxon>
        <taxon>Christensenellales</taxon>
        <taxon>Christensenellaceae</taxon>
        <taxon>Candidatus Borkfalkia</taxon>
    </lineage>
</organism>
<comment type="caution">
    <text evidence="3">The sequence shown here is derived from an EMBL/GenBank/DDBJ whole genome shotgun (WGS) entry which is preliminary data.</text>
</comment>
<feature type="transmembrane region" description="Helical" evidence="1">
    <location>
        <begin position="260"/>
        <end position="285"/>
    </location>
</feature>
<feature type="transmembrane region" description="Helical" evidence="1">
    <location>
        <begin position="41"/>
        <end position="59"/>
    </location>
</feature>
<reference evidence="3" key="2">
    <citation type="submission" date="2021-04" db="EMBL/GenBank/DDBJ databases">
        <authorList>
            <person name="Gilroy R."/>
        </authorList>
    </citation>
    <scope>NUCLEOTIDE SEQUENCE</scope>
    <source>
        <strain evidence="3">CHK199-9574</strain>
    </source>
</reference>
<keyword evidence="1" id="KW-1133">Transmembrane helix</keyword>
<feature type="domain" description="Nucleoside transporter/FeoB GTPase Gate" evidence="2">
    <location>
        <begin position="45"/>
        <end position="129"/>
    </location>
</feature>
<keyword evidence="1" id="KW-0472">Membrane</keyword>
<proteinExistence type="predicted"/>
<evidence type="ECO:0000313" key="4">
    <source>
        <dbReference type="Proteomes" id="UP000824135"/>
    </source>
</evidence>
<feature type="transmembrane region" description="Helical" evidence="1">
    <location>
        <begin position="150"/>
        <end position="171"/>
    </location>
</feature>
<gene>
    <name evidence="3" type="ORF">H9728_02745</name>
</gene>
<reference evidence="3" key="1">
    <citation type="journal article" date="2021" name="PeerJ">
        <title>Extensive microbial diversity within the chicken gut microbiome revealed by metagenomics and culture.</title>
        <authorList>
            <person name="Gilroy R."/>
            <person name="Ravi A."/>
            <person name="Getino M."/>
            <person name="Pursley I."/>
            <person name="Horton D.L."/>
            <person name="Alikhan N.F."/>
            <person name="Baker D."/>
            <person name="Gharbi K."/>
            <person name="Hall N."/>
            <person name="Watson M."/>
            <person name="Adriaenssens E.M."/>
            <person name="Foster-Nyarko E."/>
            <person name="Jarju S."/>
            <person name="Secka A."/>
            <person name="Antonio M."/>
            <person name="Oren A."/>
            <person name="Chaudhuri R.R."/>
            <person name="La Ragione R."/>
            <person name="Hildebrand F."/>
            <person name="Pallen M.J."/>
        </authorList>
    </citation>
    <scope>NUCLEOTIDE SEQUENCE</scope>
    <source>
        <strain evidence="3">CHK199-9574</strain>
    </source>
</reference>
<protein>
    <recommendedName>
        <fullName evidence="2">Nucleoside transporter/FeoB GTPase Gate domain-containing protein</fullName>
    </recommendedName>
</protein>
<dbReference type="AlphaFoldDB" id="A0A9D2CFY1"/>
<dbReference type="Proteomes" id="UP000824135">
    <property type="component" value="Unassembled WGS sequence"/>
</dbReference>
<accession>A0A9D2CFY1</accession>
<dbReference type="Pfam" id="PF07670">
    <property type="entry name" value="Gate"/>
    <property type="match status" value="1"/>
</dbReference>
<evidence type="ECO:0000256" key="1">
    <source>
        <dbReference type="SAM" id="Phobius"/>
    </source>
</evidence>
<feature type="transmembrane region" description="Helical" evidence="1">
    <location>
        <begin position="121"/>
        <end position="143"/>
    </location>
</feature>
<evidence type="ECO:0000259" key="2">
    <source>
        <dbReference type="Pfam" id="PF07670"/>
    </source>
</evidence>
<feature type="transmembrane region" description="Helical" evidence="1">
    <location>
        <begin position="80"/>
        <end position="101"/>
    </location>
</feature>
<dbReference type="EMBL" id="DXCO01000021">
    <property type="protein sequence ID" value="HIY77940.1"/>
    <property type="molecule type" value="Genomic_DNA"/>
</dbReference>
<keyword evidence="1" id="KW-0812">Transmembrane</keyword>
<dbReference type="InterPro" id="IPR011642">
    <property type="entry name" value="Gate_dom"/>
</dbReference>
<feature type="transmembrane region" description="Helical" evidence="1">
    <location>
        <begin position="194"/>
        <end position="215"/>
    </location>
</feature>
<evidence type="ECO:0000313" key="3">
    <source>
        <dbReference type="EMBL" id="HIY77940.1"/>
    </source>
</evidence>